<name>A0A918WDX4_9BACT</name>
<reference evidence="1" key="2">
    <citation type="submission" date="2020-09" db="EMBL/GenBank/DDBJ databases">
        <authorList>
            <person name="Sun Q."/>
            <person name="Kim S."/>
        </authorList>
    </citation>
    <scope>NUCLEOTIDE SEQUENCE</scope>
    <source>
        <strain evidence="1">KCTC 12988</strain>
    </source>
</reference>
<protein>
    <submittedName>
        <fullName evidence="1">Uncharacterized protein</fullName>
    </submittedName>
</protein>
<sequence length="132" mass="14486">MTLPPTFTTQSLGELQLQETSYRPTNQNANRFLFEPGHNVNPVDWISLIDRKVPHLNSQWPSLLASEAAELKAALQGIGQSTLNEEAKLKHITLHGDGNALLLVSLSASEEGHHLEIEVNADDKVTAINATR</sequence>
<comment type="caution">
    <text evidence="1">The sequence shown here is derived from an EMBL/GenBank/DDBJ whole genome shotgun (WGS) entry which is preliminary data.</text>
</comment>
<organism evidence="1 2">
    <name type="scientific">Roseibacillus persicicus</name>
    <dbReference type="NCBI Taxonomy" id="454148"/>
    <lineage>
        <taxon>Bacteria</taxon>
        <taxon>Pseudomonadati</taxon>
        <taxon>Verrucomicrobiota</taxon>
        <taxon>Verrucomicrobiia</taxon>
        <taxon>Verrucomicrobiales</taxon>
        <taxon>Verrucomicrobiaceae</taxon>
        <taxon>Roseibacillus</taxon>
    </lineage>
</organism>
<dbReference type="RefSeq" id="WP_189566884.1">
    <property type="nucleotide sequence ID" value="NZ_BMXI01000001.1"/>
</dbReference>
<dbReference type="AlphaFoldDB" id="A0A918WDX4"/>
<gene>
    <name evidence="1" type="ORF">GCM10007100_04180</name>
</gene>
<evidence type="ECO:0000313" key="1">
    <source>
        <dbReference type="EMBL" id="GHC42353.1"/>
    </source>
</evidence>
<dbReference type="EMBL" id="BMXI01000001">
    <property type="protein sequence ID" value="GHC42353.1"/>
    <property type="molecule type" value="Genomic_DNA"/>
</dbReference>
<reference evidence="1" key="1">
    <citation type="journal article" date="2014" name="Int. J. Syst. Evol. Microbiol.">
        <title>Complete genome sequence of Corynebacterium casei LMG S-19264T (=DSM 44701T), isolated from a smear-ripened cheese.</title>
        <authorList>
            <consortium name="US DOE Joint Genome Institute (JGI-PGF)"/>
            <person name="Walter F."/>
            <person name="Albersmeier A."/>
            <person name="Kalinowski J."/>
            <person name="Ruckert C."/>
        </authorList>
    </citation>
    <scope>NUCLEOTIDE SEQUENCE</scope>
    <source>
        <strain evidence="1">KCTC 12988</strain>
    </source>
</reference>
<keyword evidence="2" id="KW-1185">Reference proteome</keyword>
<proteinExistence type="predicted"/>
<dbReference type="Proteomes" id="UP000644507">
    <property type="component" value="Unassembled WGS sequence"/>
</dbReference>
<accession>A0A918WDX4</accession>
<evidence type="ECO:0000313" key="2">
    <source>
        <dbReference type="Proteomes" id="UP000644507"/>
    </source>
</evidence>